<evidence type="ECO:0000313" key="2">
    <source>
        <dbReference type="EMBL" id="OMO53084.1"/>
    </source>
</evidence>
<keyword evidence="3" id="KW-1185">Reference proteome</keyword>
<organism evidence="2 3">
    <name type="scientific">Corchorus olitorius</name>
    <dbReference type="NCBI Taxonomy" id="93759"/>
    <lineage>
        <taxon>Eukaryota</taxon>
        <taxon>Viridiplantae</taxon>
        <taxon>Streptophyta</taxon>
        <taxon>Embryophyta</taxon>
        <taxon>Tracheophyta</taxon>
        <taxon>Spermatophyta</taxon>
        <taxon>Magnoliopsida</taxon>
        <taxon>eudicotyledons</taxon>
        <taxon>Gunneridae</taxon>
        <taxon>Pentapetalae</taxon>
        <taxon>rosids</taxon>
        <taxon>malvids</taxon>
        <taxon>Malvales</taxon>
        <taxon>Malvaceae</taxon>
        <taxon>Grewioideae</taxon>
        <taxon>Apeibeae</taxon>
        <taxon>Corchorus</taxon>
    </lineage>
</organism>
<evidence type="ECO:0000313" key="3">
    <source>
        <dbReference type="Proteomes" id="UP000187203"/>
    </source>
</evidence>
<reference evidence="3" key="1">
    <citation type="submission" date="2013-09" db="EMBL/GenBank/DDBJ databases">
        <title>Corchorus olitorius genome sequencing.</title>
        <authorList>
            <person name="Alam M."/>
            <person name="Haque M.S."/>
            <person name="Islam M.S."/>
            <person name="Emdad E.M."/>
            <person name="Islam M.M."/>
            <person name="Ahmed B."/>
            <person name="Halim A."/>
            <person name="Hossen Q.M.M."/>
            <person name="Hossain M.Z."/>
            <person name="Ahmed R."/>
            <person name="Khan M.M."/>
            <person name="Islam R."/>
            <person name="Rashid M.M."/>
            <person name="Khan S.A."/>
            <person name="Rahman M.S."/>
            <person name="Alam M."/>
            <person name="Yahiya A.S."/>
            <person name="Khan M.S."/>
            <person name="Azam M.S."/>
            <person name="Haque T."/>
            <person name="Lashkar M.Z.H."/>
            <person name="Akhand A.I."/>
            <person name="Morshed G."/>
            <person name="Roy S."/>
            <person name="Uddin K.S."/>
            <person name="Rabeya T."/>
            <person name="Hossain A.S."/>
            <person name="Chowdhury A."/>
            <person name="Snigdha A.R."/>
            <person name="Mortoza M.S."/>
            <person name="Matin S.A."/>
            <person name="Hoque S.M.E."/>
            <person name="Islam M.K."/>
            <person name="Roy D.K."/>
            <person name="Haider R."/>
            <person name="Moosa M.M."/>
            <person name="Elias S.M."/>
            <person name="Hasan A.M."/>
            <person name="Jahan S."/>
            <person name="Shafiuddin M."/>
            <person name="Mahmood N."/>
            <person name="Shommy N.S."/>
        </authorList>
    </citation>
    <scope>NUCLEOTIDE SEQUENCE [LARGE SCALE GENOMIC DNA]</scope>
    <source>
        <strain evidence="3">cv. O-4</strain>
    </source>
</reference>
<dbReference type="Proteomes" id="UP000187203">
    <property type="component" value="Unassembled WGS sequence"/>
</dbReference>
<name>A0A1R3G4T0_9ROSI</name>
<evidence type="ECO:0000256" key="1">
    <source>
        <dbReference type="SAM" id="Coils"/>
    </source>
</evidence>
<sequence>MEIDVASNFVFKMSGEWGKIKNEKDEWQKKHDEVVEKFEFVQLNAYKTRDTNVELHEWDQAKASLAKEKEKNRILAAENVRASARIEHLRKSRARAKKRKLRLEGDVSRTRKEMVALQKEVQTAQNSLAGLEEYWMAVQENEAKWHEKMIEEMEEDHLRELTQHKAYTQFLGKHLLLAGCKISHMVRSWEECDDNLSDALAEIGEGVGMAKELKKQVEGVIGAVFPTGPYGQKLADCLQNVLDCLNVFIKKRDKEIVIVY</sequence>
<accession>A0A1R3G4T0</accession>
<feature type="coiled-coil region" evidence="1">
    <location>
        <begin position="67"/>
        <end position="156"/>
    </location>
</feature>
<protein>
    <submittedName>
        <fullName evidence="2">Uncharacterized protein</fullName>
    </submittedName>
</protein>
<dbReference type="AlphaFoldDB" id="A0A1R3G4T0"/>
<dbReference type="EMBL" id="AWUE01023667">
    <property type="protein sequence ID" value="OMO53084.1"/>
    <property type="molecule type" value="Genomic_DNA"/>
</dbReference>
<comment type="caution">
    <text evidence="2">The sequence shown here is derived from an EMBL/GenBank/DDBJ whole genome shotgun (WGS) entry which is preliminary data.</text>
</comment>
<proteinExistence type="predicted"/>
<gene>
    <name evidence="2" type="ORF">COLO4_36856</name>
</gene>
<keyword evidence="1" id="KW-0175">Coiled coil</keyword>